<organism evidence="7 8">
    <name type="scientific">Candidatus Alectryocaccomicrobium excrementavium</name>
    <dbReference type="NCBI Taxonomy" id="2840668"/>
    <lineage>
        <taxon>Bacteria</taxon>
        <taxon>Bacillati</taxon>
        <taxon>Bacillota</taxon>
        <taxon>Clostridia</taxon>
        <taxon>Candidatus Alectryocaccomicrobium</taxon>
    </lineage>
</organism>
<keyword evidence="5 6" id="KW-0472">Membrane</keyword>
<proteinExistence type="inferred from homology"/>
<feature type="transmembrane region" description="Helical" evidence="6">
    <location>
        <begin position="184"/>
        <end position="202"/>
    </location>
</feature>
<comment type="subcellular location">
    <subcellularLocation>
        <location evidence="1">Membrane</location>
        <topology evidence="1">Multi-pass membrane protein</topology>
    </subcellularLocation>
</comment>
<keyword evidence="4 6" id="KW-1133">Transmembrane helix</keyword>
<reference evidence="7" key="1">
    <citation type="submission" date="2020-10" db="EMBL/GenBank/DDBJ databases">
        <authorList>
            <person name="Gilroy R."/>
        </authorList>
    </citation>
    <scope>NUCLEOTIDE SEQUENCE</scope>
    <source>
        <strain evidence="7">13766</strain>
    </source>
</reference>
<reference evidence="7" key="2">
    <citation type="journal article" date="2021" name="PeerJ">
        <title>Extensive microbial diversity within the chicken gut microbiome revealed by metagenomics and culture.</title>
        <authorList>
            <person name="Gilroy R."/>
            <person name="Ravi A."/>
            <person name="Getino M."/>
            <person name="Pursley I."/>
            <person name="Horton D.L."/>
            <person name="Alikhan N.F."/>
            <person name="Baker D."/>
            <person name="Gharbi K."/>
            <person name="Hall N."/>
            <person name="Watson M."/>
            <person name="Adriaenssens E.M."/>
            <person name="Foster-Nyarko E."/>
            <person name="Jarju S."/>
            <person name="Secka A."/>
            <person name="Antonio M."/>
            <person name="Oren A."/>
            <person name="Chaudhuri R.R."/>
            <person name="La Ragione R."/>
            <person name="Hildebrand F."/>
            <person name="Pallen M.J."/>
        </authorList>
    </citation>
    <scope>NUCLEOTIDE SEQUENCE</scope>
    <source>
        <strain evidence="7">13766</strain>
    </source>
</reference>
<dbReference type="AlphaFoldDB" id="A0A9D1K5M2"/>
<feature type="transmembrane region" description="Helical" evidence="6">
    <location>
        <begin position="30"/>
        <end position="60"/>
    </location>
</feature>
<dbReference type="EMBL" id="DVJN01000110">
    <property type="protein sequence ID" value="HIS92471.1"/>
    <property type="molecule type" value="Genomic_DNA"/>
</dbReference>
<keyword evidence="3 6" id="KW-0812">Transmembrane</keyword>
<evidence type="ECO:0000256" key="2">
    <source>
        <dbReference type="ARBA" id="ARBA00007375"/>
    </source>
</evidence>
<dbReference type="Proteomes" id="UP000824140">
    <property type="component" value="Unassembled WGS sequence"/>
</dbReference>
<gene>
    <name evidence="7" type="ORF">IAA84_05570</name>
</gene>
<comment type="similarity">
    <text evidence="2">Belongs to the TMEM86 family.</text>
</comment>
<evidence type="ECO:0008006" key="9">
    <source>
        <dbReference type="Google" id="ProtNLM"/>
    </source>
</evidence>
<dbReference type="GO" id="GO:0016020">
    <property type="term" value="C:membrane"/>
    <property type="evidence" value="ECO:0007669"/>
    <property type="project" value="UniProtKB-SubCell"/>
</dbReference>
<evidence type="ECO:0000256" key="4">
    <source>
        <dbReference type="ARBA" id="ARBA00022989"/>
    </source>
</evidence>
<sequence length="206" mass="21849">MSAWGYAALLAIPLAAAALRCIKPWFSLNAIVSLGCAAIVLATRGAVSPLFFGLIVSVAADWFMAHKAGRTSWYLCGIGGFFAAHALFLWDVLMDASLAPLPFIAFALLAAGYGLYLARRILPRVGDARMRPAIVLYMLISAASLGFSLAVPDAARTLGLLCIVLSDTLIAESDFAGNRATGPWILPTYFLCHILLALSAVVEKGM</sequence>
<feature type="transmembrane region" description="Helical" evidence="6">
    <location>
        <begin position="99"/>
        <end position="118"/>
    </location>
</feature>
<comment type="caution">
    <text evidence="7">The sequence shown here is derived from an EMBL/GenBank/DDBJ whole genome shotgun (WGS) entry which is preliminary data.</text>
</comment>
<dbReference type="InterPro" id="IPR012506">
    <property type="entry name" value="TMEM86B-like"/>
</dbReference>
<evidence type="ECO:0000313" key="8">
    <source>
        <dbReference type="Proteomes" id="UP000824140"/>
    </source>
</evidence>
<protein>
    <recommendedName>
        <fullName evidence="9">Lysoplasmalogenase</fullName>
    </recommendedName>
</protein>
<evidence type="ECO:0000256" key="1">
    <source>
        <dbReference type="ARBA" id="ARBA00004141"/>
    </source>
</evidence>
<feature type="transmembrane region" description="Helical" evidence="6">
    <location>
        <begin position="72"/>
        <end position="93"/>
    </location>
</feature>
<accession>A0A9D1K5M2</accession>
<evidence type="ECO:0000256" key="3">
    <source>
        <dbReference type="ARBA" id="ARBA00022692"/>
    </source>
</evidence>
<evidence type="ECO:0000256" key="6">
    <source>
        <dbReference type="SAM" id="Phobius"/>
    </source>
</evidence>
<evidence type="ECO:0000256" key="5">
    <source>
        <dbReference type="ARBA" id="ARBA00023136"/>
    </source>
</evidence>
<dbReference type="Pfam" id="PF07947">
    <property type="entry name" value="YhhN"/>
    <property type="match status" value="1"/>
</dbReference>
<name>A0A9D1K5M2_9FIRM</name>
<feature type="transmembrane region" description="Helical" evidence="6">
    <location>
        <begin position="130"/>
        <end position="151"/>
    </location>
</feature>
<evidence type="ECO:0000313" key="7">
    <source>
        <dbReference type="EMBL" id="HIS92471.1"/>
    </source>
</evidence>